<evidence type="ECO:0000256" key="1">
    <source>
        <dbReference type="SAM" id="Coils"/>
    </source>
</evidence>
<comment type="caution">
    <text evidence="4">The sequence shown here is derived from an EMBL/GenBank/DDBJ whole genome shotgun (WGS) entry which is preliminary data.</text>
</comment>
<dbReference type="VEuPathDB" id="TriTrypDB:TM35_000332390"/>
<dbReference type="AlphaFoldDB" id="A0A1X0NLY9"/>
<evidence type="ECO:0000256" key="3">
    <source>
        <dbReference type="SAM" id="SignalP"/>
    </source>
</evidence>
<feature type="chain" id="PRO_5013162727" evidence="3">
    <location>
        <begin position="28"/>
        <end position="464"/>
    </location>
</feature>
<dbReference type="GeneID" id="39988775"/>
<dbReference type="STRING" id="67003.A0A1X0NLY9"/>
<evidence type="ECO:0000313" key="4">
    <source>
        <dbReference type="EMBL" id="ORC85782.1"/>
    </source>
</evidence>
<protein>
    <submittedName>
        <fullName evidence="4">Uncharacterized protein</fullName>
    </submittedName>
</protein>
<dbReference type="RefSeq" id="XP_028879848.1">
    <property type="nucleotide sequence ID" value="XM_029028995.1"/>
</dbReference>
<keyword evidence="3" id="KW-0732">Signal</keyword>
<organism evidence="4 5">
    <name type="scientific">Trypanosoma theileri</name>
    <dbReference type="NCBI Taxonomy" id="67003"/>
    <lineage>
        <taxon>Eukaryota</taxon>
        <taxon>Discoba</taxon>
        <taxon>Euglenozoa</taxon>
        <taxon>Kinetoplastea</taxon>
        <taxon>Metakinetoplastina</taxon>
        <taxon>Trypanosomatida</taxon>
        <taxon>Trypanosomatidae</taxon>
        <taxon>Trypanosoma</taxon>
    </lineage>
</organism>
<accession>A0A1X0NLY9</accession>
<dbReference type="Proteomes" id="UP000192257">
    <property type="component" value="Unassembled WGS sequence"/>
</dbReference>
<evidence type="ECO:0000313" key="5">
    <source>
        <dbReference type="Proteomes" id="UP000192257"/>
    </source>
</evidence>
<sequence>MTTIFVQLRRVVYVLVLLQLCACVVCADDTEKKEGEKHAEKIKEWLKKVDEQVPGATACQKVGERNNEKYADVATNVWNIAKEVKESANTTRDLVKRVDEGDEVKRKLNEQVGVVSEKVKKSKEVIATARSALQEARVLVGCTAFLGNLRDLRSEKSKNDLKFYTDDLEEKNRKFDRLEWGDLINRTRKTEREVDLLVQNLTFSLKRSRGISNEVARSLGDALSAAEEAVRRFENVREKVNKTHRDYDQKVEEIKSEMVTAMPVIGDKKITKAVPSLIPEKEGENATKEVGWKETTDANVGASPVTGARVREYPDQVNASKIVNELNRVLEEEKENLKQKKMEEQKAFEEKKKAEIRRKEEERRAEEKVRRAKEEKARQVREEQEKKAREEKARREKAEAEKLAEEKKRKQEKQAEEEKARKAKEGAERAKNAKNKKDGSVRLALMHSPLLLLLLCLLGCTLVC</sequence>
<feature type="signal peptide" evidence="3">
    <location>
        <begin position="1"/>
        <end position="27"/>
    </location>
</feature>
<evidence type="ECO:0000256" key="2">
    <source>
        <dbReference type="SAM" id="MobiDB-lite"/>
    </source>
</evidence>
<gene>
    <name evidence="4" type="ORF">TM35_000332390</name>
</gene>
<feature type="region of interest" description="Disordered" evidence="2">
    <location>
        <begin position="336"/>
        <end position="437"/>
    </location>
</feature>
<proteinExistence type="predicted"/>
<name>A0A1X0NLY9_9TRYP</name>
<feature type="coiled-coil region" evidence="1">
    <location>
        <begin position="223"/>
        <end position="257"/>
    </location>
</feature>
<keyword evidence="1" id="KW-0175">Coiled coil</keyword>
<reference evidence="4 5" key="1">
    <citation type="submission" date="2017-03" db="EMBL/GenBank/DDBJ databases">
        <title>An alternative strategy for trypanosome survival in the mammalian bloodstream revealed through genome and transcriptome analysis of the ubiquitous bovine parasite Trypanosoma (Megatrypanum) theileri.</title>
        <authorList>
            <person name="Kelly S."/>
            <person name="Ivens A."/>
            <person name="Mott A."/>
            <person name="O'Neill E."/>
            <person name="Emms D."/>
            <person name="Macleod O."/>
            <person name="Voorheis P."/>
            <person name="Matthews J."/>
            <person name="Matthews K."/>
            <person name="Carrington M."/>
        </authorList>
    </citation>
    <scope>NUCLEOTIDE SEQUENCE [LARGE SCALE GENOMIC DNA]</scope>
    <source>
        <strain evidence="4">Edinburgh</strain>
    </source>
</reference>
<dbReference type="EMBL" id="NBCO01000033">
    <property type="protein sequence ID" value="ORC85782.1"/>
    <property type="molecule type" value="Genomic_DNA"/>
</dbReference>
<keyword evidence="5" id="KW-1185">Reference proteome</keyword>